<comment type="pathway">
    <text evidence="1 7">Pyrimidine metabolism; UMP biosynthesis via de novo pathway; UMP from orotate: step 1/2.</text>
</comment>
<feature type="binding site" evidence="7">
    <location>
        <begin position="36"/>
        <end position="37"/>
    </location>
    <ligand>
        <name>orotate</name>
        <dbReference type="ChEBI" id="CHEBI:30839"/>
    </ligand>
</feature>
<dbReference type="GO" id="GO:0019856">
    <property type="term" value="P:pyrimidine nucleobase biosynthetic process"/>
    <property type="evidence" value="ECO:0007669"/>
    <property type="project" value="InterPro"/>
</dbReference>
<dbReference type="SUPFAM" id="SSF53271">
    <property type="entry name" value="PRTase-like"/>
    <property type="match status" value="1"/>
</dbReference>
<keyword evidence="3 7" id="KW-0328">Glycosyltransferase</keyword>
<dbReference type="UniPathway" id="UPA00070">
    <property type="reaction ID" value="UER00119"/>
</dbReference>
<dbReference type="GO" id="GO:0044205">
    <property type="term" value="P:'de novo' UMP biosynthetic process"/>
    <property type="evidence" value="ECO:0007669"/>
    <property type="project" value="UniProtKB-UniRule"/>
</dbReference>
<keyword evidence="4 7" id="KW-0808">Transferase</keyword>
<dbReference type="EMBL" id="PXYV01000045">
    <property type="protein sequence ID" value="PSR20984.1"/>
    <property type="molecule type" value="Genomic_DNA"/>
</dbReference>
<evidence type="ECO:0000313" key="9">
    <source>
        <dbReference type="EMBL" id="PSR20984.1"/>
    </source>
</evidence>
<accession>A0A2T2WFH0</accession>
<feature type="binding site" evidence="7">
    <location>
        <position position="151"/>
    </location>
    <ligand>
        <name>orotate</name>
        <dbReference type="ChEBI" id="CHEBI:30839"/>
    </ligand>
</feature>
<evidence type="ECO:0000256" key="4">
    <source>
        <dbReference type="ARBA" id="ARBA00022679"/>
    </source>
</evidence>
<dbReference type="EC" id="2.4.2.10" evidence="2 7"/>
<comment type="catalytic activity">
    <reaction evidence="7">
        <text>orotidine 5'-phosphate + diphosphate = orotate + 5-phospho-alpha-D-ribose 1-diphosphate</text>
        <dbReference type="Rhea" id="RHEA:10380"/>
        <dbReference type="ChEBI" id="CHEBI:30839"/>
        <dbReference type="ChEBI" id="CHEBI:33019"/>
        <dbReference type="ChEBI" id="CHEBI:57538"/>
        <dbReference type="ChEBI" id="CHEBI:58017"/>
        <dbReference type="EC" id="2.4.2.10"/>
    </reaction>
</comment>
<feature type="domain" description="Phosphoribosyltransferase" evidence="8">
    <location>
        <begin position="61"/>
        <end position="156"/>
    </location>
</feature>
<evidence type="ECO:0000313" key="10">
    <source>
        <dbReference type="Proteomes" id="UP000241848"/>
    </source>
</evidence>
<evidence type="ECO:0000259" key="8">
    <source>
        <dbReference type="Pfam" id="PF00156"/>
    </source>
</evidence>
<comment type="caution">
    <text evidence="9">The sequence shown here is derived from an EMBL/GenBank/DDBJ whole genome shotgun (WGS) entry which is preliminary data.</text>
</comment>
<evidence type="ECO:0000256" key="7">
    <source>
        <dbReference type="HAMAP-Rule" id="MF_01208"/>
    </source>
</evidence>
<dbReference type="Gene3D" id="3.40.50.2020">
    <property type="match status" value="1"/>
</dbReference>
<dbReference type="InterPro" id="IPR000836">
    <property type="entry name" value="PRTase_dom"/>
</dbReference>
<sequence length="193" mass="21067">MTQTFESDRAWTLLRQARAYLTGHFALTTGRHSDQFFLLARLTERPDWLYPWAKELAGRLTPYRPAIVVGPAMGGIIPAFAVAAQWPGTRMLFAEKEGGAMRFKRGFQIEPGEPVIVVEDAVTTGGSVAQVIEAVEGLGGQVRAVGALVDRSQGSLAFSAPFEAVLRAPNIPAWEPHECPLCRQGVPLTRPKQ</sequence>
<keyword evidence="5 7" id="KW-0460">Magnesium</keyword>
<reference evidence="9 10" key="1">
    <citation type="journal article" date="2014" name="BMC Genomics">
        <title>Comparison of environmental and isolate Sulfobacillus genomes reveals diverse carbon, sulfur, nitrogen, and hydrogen metabolisms.</title>
        <authorList>
            <person name="Justice N.B."/>
            <person name="Norman A."/>
            <person name="Brown C.T."/>
            <person name="Singh A."/>
            <person name="Thomas B.C."/>
            <person name="Banfield J.F."/>
        </authorList>
    </citation>
    <scope>NUCLEOTIDE SEQUENCE [LARGE SCALE GENOMIC DNA]</scope>
    <source>
        <strain evidence="9">AMDSBA3</strain>
    </source>
</reference>
<evidence type="ECO:0000256" key="6">
    <source>
        <dbReference type="ARBA" id="ARBA00022975"/>
    </source>
</evidence>
<evidence type="ECO:0000256" key="5">
    <source>
        <dbReference type="ARBA" id="ARBA00022842"/>
    </source>
</evidence>
<dbReference type="AlphaFoldDB" id="A0A2T2WFH0"/>
<dbReference type="CDD" id="cd06223">
    <property type="entry name" value="PRTases_typeI"/>
    <property type="match status" value="1"/>
</dbReference>
<evidence type="ECO:0000256" key="1">
    <source>
        <dbReference type="ARBA" id="ARBA00004889"/>
    </source>
</evidence>
<dbReference type="Proteomes" id="UP000241848">
    <property type="component" value="Unassembled WGS sequence"/>
</dbReference>
<dbReference type="PANTHER" id="PTHR19278">
    <property type="entry name" value="OROTATE PHOSPHORIBOSYLTRANSFERASE"/>
    <property type="match status" value="1"/>
</dbReference>
<dbReference type="GO" id="GO:0000287">
    <property type="term" value="F:magnesium ion binding"/>
    <property type="evidence" value="ECO:0007669"/>
    <property type="project" value="UniProtKB-UniRule"/>
</dbReference>
<organism evidence="9 10">
    <name type="scientific">Sulfobacillus acidophilus</name>
    <dbReference type="NCBI Taxonomy" id="53633"/>
    <lineage>
        <taxon>Bacteria</taxon>
        <taxon>Bacillati</taxon>
        <taxon>Bacillota</taxon>
        <taxon>Clostridia</taxon>
        <taxon>Eubacteriales</taxon>
        <taxon>Clostridiales Family XVII. Incertae Sedis</taxon>
        <taxon>Sulfobacillus</taxon>
    </lineage>
</organism>
<dbReference type="PANTHER" id="PTHR19278:SF9">
    <property type="entry name" value="URIDINE 5'-MONOPHOSPHATE SYNTHASE"/>
    <property type="match status" value="1"/>
</dbReference>
<keyword evidence="6 7" id="KW-0665">Pyrimidine biosynthesis</keyword>
<comment type="caution">
    <text evidence="7">Lacks conserved residue(s) required for the propagation of feature annotation.</text>
</comment>
<evidence type="ECO:0000256" key="3">
    <source>
        <dbReference type="ARBA" id="ARBA00022676"/>
    </source>
</evidence>
<dbReference type="Pfam" id="PF00156">
    <property type="entry name" value="Pribosyltran"/>
    <property type="match status" value="1"/>
</dbReference>
<gene>
    <name evidence="7" type="primary">pyrE</name>
    <name evidence="9" type="ORF">C7B45_12545</name>
</gene>
<evidence type="ECO:0000256" key="2">
    <source>
        <dbReference type="ARBA" id="ARBA00011971"/>
    </source>
</evidence>
<dbReference type="NCBIfam" id="TIGR01367">
    <property type="entry name" value="pyrE_Therm"/>
    <property type="match status" value="1"/>
</dbReference>
<feature type="binding site" description="in other chain" evidence="7">
    <location>
        <position position="96"/>
    </location>
    <ligand>
        <name>5-phospho-alpha-D-ribose 1-diphosphate</name>
        <dbReference type="ChEBI" id="CHEBI:58017"/>
        <note>ligand shared between dimeric partners</note>
    </ligand>
</feature>
<dbReference type="InterPro" id="IPR023031">
    <property type="entry name" value="OPRT"/>
</dbReference>
<dbReference type="GO" id="GO:0004588">
    <property type="term" value="F:orotate phosphoribosyltransferase activity"/>
    <property type="evidence" value="ECO:0007669"/>
    <property type="project" value="UniProtKB-UniRule"/>
</dbReference>
<comment type="subunit">
    <text evidence="7">Homodimer.</text>
</comment>
<proteinExistence type="inferred from homology"/>
<dbReference type="InterPro" id="IPR006273">
    <property type="entry name" value="Orotate_PRibTrfase_bac"/>
</dbReference>
<comment type="function">
    <text evidence="7">Catalyzes the transfer of a ribosyl phosphate group from 5-phosphoribose 1-diphosphate to orotate, leading to the formation of orotidine monophosphate (OMP).</text>
</comment>
<protein>
    <recommendedName>
        <fullName evidence="2 7">Orotate phosphoribosyltransferase</fullName>
        <shortName evidence="7">OPRT</shortName>
        <shortName evidence="7">OPRTase</shortName>
        <ecNumber evidence="2 7">2.4.2.10</ecNumber>
    </recommendedName>
</protein>
<comment type="similarity">
    <text evidence="7">Belongs to the purine/pyrimidine phosphoribosyltransferase family. PyrE subfamily.</text>
</comment>
<feature type="binding site" evidence="7">
    <location>
        <position position="123"/>
    </location>
    <ligand>
        <name>orotate</name>
        <dbReference type="ChEBI" id="CHEBI:30839"/>
    </ligand>
</feature>
<feature type="binding site" description="in other chain" evidence="7">
    <location>
        <begin position="119"/>
        <end position="127"/>
    </location>
    <ligand>
        <name>5-phospho-alpha-D-ribose 1-diphosphate</name>
        <dbReference type="ChEBI" id="CHEBI:58017"/>
        <note>ligand shared between dimeric partners</note>
    </ligand>
</feature>
<name>A0A2T2WFH0_9FIRM</name>
<dbReference type="HAMAP" id="MF_01208">
    <property type="entry name" value="PyrE"/>
    <property type="match status" value="1"/>
</dbReference>
<dbReference type="InterPro" id="IPR029057">
    <property type="entry name" value="PRTase-like"/>
</dbReference>
<comment type="cofactor">
    <cofactor evidence="7">
        <name>Mg(2+)</name>
        <dbReference type="ChEBI" id="CHEBI:18420"/>
    </cofactor>
</comment>